<reference evidence="8" key="1">
    <citation type="submission" date="2016-10" db="EMBL/GenBank/DDBJ databases">
        <title>Sequence of Gallionella enrichment culture.</title>
        <authorList>
            <person name="Poehlein A."/>
            <person name="Muehling M."/>
            <person name="Daniel R."/>
        </authorList>
    </citation>
    <scope>NUCLEOTIDE SEQUENCE</scope>
</reference>
<feature type="transmembrane region" description="Helical" evidence="6">
    <location>
        <begin position="70"/>
        <end position="88"/>
    </location>
</feature>
<evidence type="ECO:0000259" key="7">
    <source>
        <dbReference type="Pfam" id="PF00892"/>
    </source>
</evidence>
<gene>
    <name evidence="8" type="ORF">GALL_397930</name>
</gene>
<feature type="transmembrane region" description="Helical" evidence="6">
    <location>
        <begin position="126"/>
        <end position="148"/>
    </location>
</feature>
<feature type="domain" description="EamA" evidence="7">
    <location>
        <begin position="151"/>
        <end position="282"/>
    </location>
</feature>
<keyword evidence="4 6" id="KW-1133">Transmembrane helix</keyword>
<evidence type="ECO:0000313" key="8">
    <source>
        <dbReference type="EMBL" id="OIQ78504.1"/>
    </source>
</evidence>
<dbReference type="GO" id="GO:0005886">
    <property type="term" value="C:plasma membrane"/>
    <property type="evidence" value="ECO:0007669"/>
    <property type="project" value="UniProtKB-SubCell"/>
</dbReference>
<evidence type="ECO:0000256" key="4">
    <source>
        <dbReference type="ARBA" id="ARBA00022989"/>
    </source>
</evidence>
<dbReference type="Pfam" id="PF00892">
    <property type="entry name" value="EamA"/>
    <property type="match status" value="2"/>
</dbReference>
<evidence type="ECO:0000256" key="3">
    <source>
        <dbReference type="ARBA" id="ARBA00022692"/>
    </source>
</evidence>
<keyword evidence="3 6" id="KW-0812">Transmembrane</keyword>
<dbReference type="EMBL" id="MLJW01001387">
    <property type="protein sequence ID" value="OIQ78504.1"/>
    <property type="molecule type" value="Genomic_DNA"/>
</dbReference>
<feature type="transmembrane region" description="Helical" evidence="6">
    <location>
        <begin position="240"/>
        <end position="258"/>
    </location>
</feature>
<dbReference type="InterPro" id="IPR051258">
    <property type="entry name" value="Diverse_Substrate_Transporter"/>
</dbReference>
<accession>A0A1J5Q559</accession>
<feature type="transmembrane region" description="Helical" evidence="6">
    <location>
        <begin position="94"/>
        <end position="119"/>
    </location>
</feature>
<dbReference type="PANTHER" id="PTHR42920:SF5">
    <property type="entry name" value="EAMA DOMAIN-CONTAINING PROTEIN"/>
    <property type="match status" value="1"/>
</dbReference>
<dbReference type="InterPro" id="IPR000620">
    <property type="entry name" value="EamA_dom"/>
</dbReference>
<evidence type="ECO:0000256" key="6">
    <source>
        <dbReference type="SAM" id="Phobius"/>
    </source>
</evidence>
<comment type="caution">
    <text evidence="8">The sequence shown here is derived from an EMBL/GenBank/DDBJ whole genome shotgun (WGS) entry which is preliminary data.</text>
</comment>
<protein>
    <submittedName>
        <fullName evidence="8">Putative DMT superfamily transporter inner membrane protein</fullName>
    </submittedName>
</protein>
<dbReference type="InterPro" id="IPR037185">
    <property type="entry name" value="EmrE-like"/>
</dbReference>
<evidence type="ECO:0000256" key="2">
    <source>
        <dbReference type="ARBA" id="ARBA00022475"/>
    </source>
</evidence>
<dbReference type="SUPFAM" id="SSF103481">
    <property type="entry name" value="Multidrug resistance efflux transporter EmrE"/>
    <property type="match status" value="2"/>
</dbReference>
<feature type="transmembrane region" description="Helical" evidence="6">
    <location>
        <begin position="179"/>
        <end position="202"/>
    </location>
</feature>
<dbReference type="PANTHER" id="PTHR42920">
    <property type="entry name" value="OS03G0707200 PROTEIN-RELATED"/>
    <property type="match status" value="1"/>
</dbReference>
<evidence type="ECO:0000256" key="5">
    <source>
        <dbReference type="ARBA" id="ARBA00023136"/>
    </source>
</evidence>
<evidence type="ECO:0000256" key="1">
    <source>
        <dbReference type="ARBA" id="ARBA00004651"/>
    </source>
</evidence>
<keyword evidence="2" id="KW-1003">Cell membrane</keyword>
<feature type="domain" description="EamA" evidence="7">
    <location>
        <begin position="16"/>
        <end position="142"/>
    </location>
</feature>
<feature type="transmembrane region" description="Helical" evidence="6">
    <location>
        <begin position="208"/>
        <end position="228"/>
    </location>
</feature>
<feature type="transmembrane region" description="Helical" evidence="6">
    <location>
        <begin position="41"/>
        <end position="58"/>
    </location>
</feature>
<keyword evidence="5 6" id="KW-0472">Membrane</keyword>
<name>A0A1J5Q559_9ZZZZ</name>
<proteinExistence type="predicted"/>
<comment type="subcellular location">
    <subcellularLocation>
        <location evidence="1">Cell membrane</location>
        <topology evidence="1">Multi-pass membrane protein</topology>
    </subcellularLocation>
</comment>
<organism evidence="8">
    <name type="scientific">mine drainage metagenome</name>
    <dbReference type="NCBI Taxonomy" id="410659"/>
    <lineage>
        <taxon>unclassified sequences</taxon>
        <taxon>metagenomes</taxon>
        <taxon>ecological metagenomes</taxon>
    </lineage>
</organism>
<sequence>MASEKMSRTTLAATVALVGVTAVWGSTFVIMKEAIARQPESDFLATRFTFATVCMILVRPRVLRKLNKQMLLHGTLLGFALGVGYILQTYGLRITSAAVSGFITGMFVVFTPLIGAGILRRRIDKWTWYAVALATFGLALLSLHGFAIGRGETLTLLGALGFALHIVGLGEWSALHDSYLIAIIQLAVVSILCWALVLTHGYHAPPDYGVWGAVIFMAIFATALAFLIQTWAQSLMAPTRAAVIMTMEPVFAGFFAVLIGGEHLTIKIVVGGLFVIGAMYLVELGPKATLPVVPHLEA</sequence>
<dbReference type="AlphaFoldDB" id="A0A1J5Q559"/>
<feature type="transmembrane region" description="Helical" evidence="6">
    <location>
        <begin position="264"/>
        <end position="282"/>
    </location>
</feature>